<sequence>MTSTRDMLAAALAAAALGLYVFPIRQGRKKPPAFHGVKSCPRKGICRNGHQGWEQRAMVDPDLIRWYWTSREGAGCNVGIACGPSGIVLVDLDTPKSPEDVPSDGWNRRGIRDGHDVFTAVCEQAGQPVPWETRAVATPRGGTHLYFREPPGVQLRSTEGEQGNGLGWKVDTRAHGGYVVAPGSVTDDGRYTITEDCAPAELPAWLASRLASRPPAATTAAPVRGSERLPAYVAAAVRGECDRVAAAQPGRHTRTLFSAAGNLGQFVGGNLLPPVEAEAALYAAARHMITGDCDCTERELRRTITNGLRAGAFRPRVPPTDPPATTQGGLFGQRGAA</sequence>
<evidence type="ECO:0000313" key="4">
    <source>
        <dbReference type="Proteomes" id="UP001589810"/>
    </source>
</evidence>
<dbReference type="SMART" id="SM00943">
    <property type="entry name" value="Prim-Pol"/>
    <property type="match status" value="1"/>
</dbReference>
<dbReference type="CDD" id="cd04859">
    <property type="entry name" value="Prim_Pol"/>
    <property type="match status" value="1"/>
</dbReference>
<dbReference type="Proteomes" id="UP001589810">
    <property type="component" value="Unassembled WGS sequence"/>
</dbReference>
<organism evidence="3 4">
    <name type="scientific">Kutzneria chonburiensis</name>
    <dbReference type="NCBI Taxonomy" id="1483604"/>
    <lineage>
        <taxon>Bacteria</taxon>
        <taxon>Bacillati</taxon>
        <taxon>Actinomycetota</taxon>
        <taxon>Actinomycetes</taxon>
        <taxon>Pseudonocardiales</taxon>
        <taxon>Pseudonocardiaceae</taxon>
        <taxon>Kutzneria</taxon>
    </lineage>
</organism>
<dbReference type="Pfam" id="PF09250">
    <property type="entry name" value="Prim-Pol"/>
    <property type="match status" value="1"/>
</dbReference>
<evidence type="ECO:0000256" key="1">
    <source>
        <dbReference type="SAM" id="MobiDB-lite"/>
    </source>
</evidence>
<dbReference type="InterPro" id="IPR015330">
    <property type="entry name" value="DNA_primase/pol_bifunc_N"/>
</dbReference>
<reference evidence="3 4" key="1">
    <citation type="submission" date="2024-09" db="EMBL/GenBank/DDBJ databases">
        <authorList>
            <person name="Sun Q."/>
            <person name="Mori K."/>
        </authorList>
    </citation>
    <scope>NUCLEOTIDE SEQUENCE [LARGE SCALE GENOMIC DNA]</scope>
    <source>
        <strain evidence="3 4">TBRC 1432</strain>
    </source>
</reference>
<feature type="region of interest" description="Disordered" evidence="1">
    <location>
        <begin position="311"/>
        <end position="337"/>
    </location>
</feature>
<dbReference type="SUPFAM" id="SSF56747">
    <property type="entry name" value="Prim-pol domain"/>
    <property type="match status" value="1"/>
</dbReference>
<evidence type="ECO:0000259" key="2">
    <source>
        <dbReference type="SMART" id="SM00943"/>
    </source>
</evidence>
<dbReference type="RefSeq" id="WP_379794407.1">
    <property type="nucleotide sequence ID" value="NZ_JBHLUD010000013.1"/>
</dbReference>
<feature type="domain" description="DNA primase/polymerase bifunctional N-terminal" evidence="2">
    <location>
        <begin position="11"/>
        <end position="206"/>
    </location>
</feature>
<proteinExistence type="predicted"/>
<accession>A0ABV6N3J4</accession>
<dbReference type="EMBL" id="JBHLUD010000013">
    <property type="protein sequence ID" value="MFC0546645.1"/>
    <property type="molecule type" value="Genomic_DNA"/>
</dbReference>
<comment type="caution">
    <text evidence="3">The sequence shown here is derived from an EMBL/GenBank/DDBJ whole genome shotgun (WGS) entry which is preliminary data.</text>
</comment>
<gene>
    <name evidence="3" type="ORF">ACFFH7_34405</name>
</gene>
<evidence type="ECO:0000313" key="3">
    <source>
        <dbReference type="EMBL" id="MFC0546645.1"/>
    </source>
</evidence>
<protein>
    <submittedName>
        <fullName evidence="3">Bifunctional DNA primase/polymerase</fullName>
    </submittedName>
</protein>
<keyword evidence="4" id="KW-1185">Reference proteome</keyword>
<name>A0ABV6N3J4_9PSEU</name>